<dbReference type="EMBL" id="CADCTQ010000086">
    <property type="protein sequence ID" value="CAA9230903.1"/>
    <property type="molecule type" value="Genomic_DNA"/>
</dbReference>
<dbReference type="InterPro" id="IPR005097">
    <property type="entry name" value="Sacchrp_dh_NADP-bd"/>
</dbReference>
<dbReference type="PANTHER" id="PTHR43781">
    <property type="entry name" value="SACCHAROPINE DEHYDROGENASE"/>
    <property type="match status" value="1"/>
</dbReference>
<proteinExistence type="predicted"/>
<evidence type="ECO:0000313" key="2">
    <source>
        <dbReference type="EMBL" id="CAA9230903.1"/>
    </source>
</evidence>
<evidence type="ECO:0000259" key="1">
    <source>
        <dbReference type="Pfam" id="PF03435"/>
    </source>
</evidence>
<feature type="domain" description="Saccharopine dehydrogenase NADP binding" evidence="1">
    <location>
        <begin position="4"/>
        <end position="119"/>
    </location>
</feature>
<sequence>MNLFIYGAYGYTGELITRLAAKRGHFPFLGGRDKEKLRKLAHELQLHYVAFPLEDADTLNRVLSEFDIVINCAGPFSKTAAPLVEACLSNKVHYLDITGEIGVFEWIAAKDAEARETNIVLMPGVGFDVVPTDCLAAFLKNQLPDATHLELAFYGVQAMSRGTALTALENIHRGGAIRDNGKIRKVPAAYDTRYIPFAPGKEMLAVTIPWGDVSTAWHSTRIPNIRVYSVVSEKALQLMKTSRYLGWLLKAPPVQRQLRTRVNRLVTGPSAEQRASGKSYIWGEVRNAAGDVVTARMQTPEGYQLTAMTAVLAAETLNRVRIPAGYHTPSSAFGPDFILEAKGVKREMPQHSEAV</sequence>
<gene>
    <name evidence="2" type="ORF">AVDCRST_MAG56-943</name>
</gene>
<dbReference type="SUPFAM" id="SSF51735">
    <property type="entry name" value="NAD(P)-binding Rossmann-fold domains"/>
    <property type="match status" value="1"/>
</dbReference>
<dbReference type="Gene3D" id="3.40.50.720">
    <property type="entry name" value="NAD(P)-binding Rossmann-like Domain"/>
    <property type="match status" value="1"/>
</dbReference>
<dbReference type="Pfam" id="PF03435">
    <property type="entry name" value="Sacchrp_dh_NADP"/>
    <property type="match status" value="1"/>
</dbReference>
<dbReference type="InterPro" id="IPR036291">
    <property type="entry name" value="NAD(P)-bd_dom_sf"/>
</dbReference>
<dbReference type="AlphaFoldDB" id="A0A6J4HRN9"/>
<dbReference type="PANTHER" id="PTHR43781:SF1">
    <property type="entry name" value="SACCHAROPINE DEHYDROGENASE"/>
    <property type="match status" value="1"/>
</dbReference>
<accession>A0A6J4HRN9</accession>
<organism evidence="2">
    <name type="scientific">uncultured Cytophagales bacterium</name>
    <dbReference type="NCBI Taxonomy" id="158755"/>
    <lineage>
        <taxon>Bacteria</taxon>
        <taxon>Pseudomonadati</taxon>
        <taxon>Bacteroidota</taxon>
        <taxon>Sphingobacteriia</taxon>
        <taxon>Sphingobacteriales</taxon>
        <taxon>environmental samples</taxon>
    </lineage>
</organism>
<reference evidence="2" key="1">
    <citation type="submission" date="2020-02" db="EMBL/GenBank/DDBJ databases">
        <authorList>
            <person name="Meier V. D."/>
        </authorList>
    </citation>
    <scope>NUCLEOTIDE SEQUENCE</scope>
    <source>
        <strain evidence="2">AVDCRST_MAG56</strain>
    </source>
</reference>
<protein>
    <submittedName>
        <fullName evidence="2">FIG00761799: membrane protein</fullName>
    </submittedName>
</protein>
<name>A0A6J4HRN9_9SPHI</name>